<organism evidence="8 9">
    <name type="scientific">Pseudomarimonas salicorniae</name>
    <dbReference type="NCBI Taxonomy" id="2933270"/>
    <lineage>
        <taxon>Bacteria</taxon>
        <taxon>Pseudomonadati</taxon>
        <taxon>Pseudomonadota</taxon>
        <taxon>Gammaproteobacteria</taxon>
        <taxon>Lysobacterales</taxon>
        <taxon>Lysobacteraceae</taxon>
        <taxon>Pseudomarimonas</taxon>
    </lineage>
</organism>
<feature type="domain" description="Pseudouridine synthase RsuA/RluA-like" evidence="7">
    <location>
        <begin position="42"/>
        <end position="176"/>
    </location>
</feature>
<dbReference type="Gene3D" id="3.30.70.1560">
    <property type="entry name" value="Alpha-L RNA-binding motif"/>
    <property type="match status" value="1"/>
</dbReference>
<dbReference type="SUPFAM" id="SSF55120">
    <property type="entry name" value="Pseudouridine synthase"/>
    <property type="match status" value="1"/>
</dbReference>
<dbReference type="CDD" id="cd00165">
    <property type="entry name" value="S4"/>
    <property type="match status" value="1"/>
</dbReference>
<dbReference type="EMBL" id="JALNMH010000007">
    <property type="protein sequence ID" value="MCK7593851.1"/>
    <property type="molecule type" value="Genomic_DNA"/>
</dbReference>
<evidence type="ECO:0000256" key="3">
    <source>
        <dbReference type="ARBA" id="ARBA00023235"/>
    </source>
</evidence>
<protein>
    <recommendedName>
        <fullName evidence="5">Pseudouridine synthase</fullName>
        <ecNumber evidence="5">5.4.99.-</ecNumber>
    </recommendedName>
</protein>
<proteinExistence type="inferred from homology"/>
<dbReference type="CDD" id="cd02870">
    <property type="entry name" value="PseudoU_synth_RsuA_like"/>
    <property type="match status" value="1"/>
</dbReference>
<keyword evidence="3 5" id="KW-0413">Isomerase</keyword>
<dbReference type="EC" id="5.4.99.-" evidence="5"/>
<evidence type="ECO:0000256" key="5">
    <source>
        <dbReference type="RuleBase" id="RU003887"/>
    </source>
</evidence>
<evidence type="ECO:0000259" key="7">
    <source>
        <dbReference type="Pfam" id="PF00849"/>
    </source>
</evidence>
<comment type="caution">
    <text evidence="8">The sequence shown here is derived from an EMBL/GenBank/DDBJ whole genome shotgun (WGS) entry which is preliminary data.</text>
</comment>
<dbReference type="InterPro" id="IPR018496">
    <property type="entry name" value="PsdUridine_synth_RsuA/RluB_CS"/>
</dbReference>
<keyword evidence="2" id="KW-0698">rRNA processing</keyword>
<evidence type="ECO:0000256" key="4">
    <source>
        <dbReference type="PROSITE-ProRule" id="PRU00182"/>
    </source>
</evidence>
<dbReference type="InterPro" id="IPR050343">
    <property type="entry name" value="RsuA_PseudoU_synthase"/>
</dbReference>
<dbReference type="InterPro" id="IPR006145">
    <property type="entry name" value="PsdUridine_synth_RsuA/RluA"/>
</dbReference>
<accession>A0ABT0GH48</accession>
<dbReference type="Gene3D" id="3.30.70.580">
    <property type="entry name" value="Pseudouridine synthase I, catalytic domain, N-terminal subdomain"/>
    <property type="match status" value="1"/>
</dbReference>
<sequence length="225" mass="25419">MREGRVKVNGRTVRDPEHPVDPQRDRVEVDGARLEQSARRCLALNKPRGLVTTRVDERGRDTVYACLAGIDEGWLAPVGRLDKASEGLLLFTNDPTWAAAVLDPQRGPDKTYHVRLDAPFDPQWVARLEAGITIEPDQPPWRCRQVRLLREAERSCWVEVVLDEGRNRQIRRLFEALGAGVLRLVRVAIGDLLLGELAKGAWRWLDDDEIRRLVADSPAEPGADR</sequence>
<feature type="region of interest" description="Disordered" evidence="6">
    <location>
        <begin position="1"/>
        <end position="23"/>
    </location>
</feature>
<dbReference type="InterPro" id="IPR036986">
    <property type="entry name" value="S4_RNA-bd_sf"/>
</dbReference>
<dbReference type="Gene3D" id="3.10.290.10">
    <property type="entry name" value="RNA-binding S4 domain"/>
    <property type="match status" value="1"/>
</dbReference>
<dbReference type="PANTHER" id="PTHR47683">
    <property type="entry name" value="PSEUDOURIDINE SYNTHASE FAMILY PROTEIN-RELATED"/>
    <property type="match status" value="1"/>
</dbReference>
<dbReference type="InterPro" id="IPR042092">
    <property type="entry name" value="PsdUridine_s_RsuA/RluB/E/F_cat"/>
</dbReference>
<dbReference type="SUPFAM" id="SSF55174">
    <property type="entry name" value="Alpha-L RNA-binding motif"/>
    <property type="match status" value="1"/>
</dbReference>
<evidence type="ECO:0000256" key="1">
    <source>
        <dbReference type="ARBA" id="ARBA00008348"/>
    </source>
</evidence>
<evidence type="ECO:0000256" key="6">
    <source>
        <dbReference type="SAM" id="MobiDB-lite"/>
    </source>
</evidence>
<evidence type="ECO:0000313" key="8">
    <source>
        <dbReference type="EMBL" id="MCK7593851.1"/>
    </source>
</evidence>
<gene>
    <name evidence="8" type="ORF">M0G41_09225</name>
</gene>
<name>A0ABT0GH48_9GAMM</name>
<reference evidence="8" key="1">
    <citation type="submission" date="2022-04" db="EMBL/GenBank/DDBJ databases">
        <title>Lysobacter sp. CAU 1642 isolated from sea sand.</title>
        <authorList>
            <person name="Kim W."/>
        </authorList>
    </citation>
    <scope>NUCLEOTIDE SEQUENCE</scope>
    <source>
        <strain evidence="8">CAU 1642</strain>
    </source>
</reference>
<evidence type="ECO:0000256" key="2">
    <source>
        <dbReference type="ARBA" id="ARBA00022552"/>
    </source>
</evidence>
<dbReference type="PROSITE" id="PS01149">
    <property type="entry name" value="PSI_RSU"/>
    <property type="match status" value="1"/>
</dbReference>
<dbReference type="PROSITE" id="PS50889">
    <property type="entry name" value="S4"/>
    <property type="match status" value="1"/>
</dbReference>
<dbReference type="Pfam" id="PF00849">
    <property type="entry name" value="PseudoU_synth_2"/>
    <property type="match status" value="1"/>
</dbReference>
<dbReference type="InterPro" id="IPR020103">
    <property type="entry name" value="PsdUridine_synth_cat_dom_sf"/>
</dbReference>
<dbReference type="Proteomes" id="UP001431449">
    <property type="component" value="Unassembled WGS sequence"/>
</dbReference>
<comment type="similarity">
    <text evidence="1 5">Belongs to the pseudouridine synthase RsuA family.</text>
</comment>
<evidence type="ECO:0000313" key="9">
    <source>
        <dbReference type="Proteomes" id="UP001431449"/>
    </source>
</evidence>
<dbReference type="InterPro" id="IPR020094">
    <property type="entry name" value="TruA/RsuA/RluB/E/F_N"/>
</dbReference>
<dbReference type="PANTHER" id="PTHR47683:SF2">
    <property type="entry name" value="RNA-BINDING S4 DOMAIN-CONTAINING PROTEIN"/>
    <property type="match status" value="1"/>
</dbReference>
<keyword evidence="4" id="KW-0694">RNA-binding</keyword>
<keyword evidence="9" id="KW-1185">Reference proteome</keyword>
<dbReference type="InterPro" id="IPR000748">
    <property type="entry name" value="PsdUridine_synth_RsuA/RluB/E/F"/>
</dbReference>
<dbReference type="NCBIfam" id="TIGR00093">
    <property type="entry name" value="pseudouridine synthase"/>
    <property type="match status" value="1"/>
</dbReference>